<sequence length="194" mass="21265">MCSRLRLPLTIPYPEIIIVCLLPVCAAVTPVSRQLSPARRALHQGGSEGVTYWGLPVAPLSWNYGGGRDGHPNSYDPSNRQYRGGIETVVKIWVGGGVRASWVAVRVARDFVWNARIKFESLHFPAKAICTPNLMAQLLFRMSVMSRRHTGGRTHDDCGGLFVEESQIVGISFQESGVKARTRCALTGGKTWAG</sequence>
<keyword evidence="2" id="KW-1185">Reference proteome</keyword>
<evidence type="ECO:0000313" key="2">
    <source>
        <dbReference type="Proteomes" id="UP001218218"/>
    </source>
</evidence>
<protein>
    <submittedName>
        <fullName evidence="1">Uncharacterized protein</fullName>
    </submittedName>
</protein>
<proteinExistence type="predicted"/>
<evidence type="ECO:0000313" key="1">
    <source>
        <dbReference type="EMBL" id="KAJ7347546.1"/>
    </source>
</evidence>
<dbReference type="Proteomes" id="UP001218218">
    <property type="component" value="Unassembled WGS sequence"/>
</dbReference>
<dbReference type="EMBL" id="JARIHO010000019">
    <property type="protein sequence ID" value="KAJ7347546.1"/>
    <property type="molecule type" value="Genomic_DNA"/>
</dbReference>
<organism evidence="1 2">
    <name type="scientific">Mycena albidolilacea</name>
    <dbReference type="NCBI Taxonomy" id="1033008"/>
    <lineage>
        <taxon>Eukaryota</taxon>
        <taxon>Fungi</taxon>
        <taxon>Dikarya</taxon>
        <taxon>Basidiomycota</taxon>
        <taxon>Agaricomycotina</taxon>
        <taxon>Agaricomycetes</taxon>
        <taxon>Agaricomycetidae</taxon>
        <taxon>Agaricales</taxon>
        <taxon>Marasmiineae</taxon>
        <taxon>Mycenaceae</taxon>
        <taxon>Mycena</taxon>
    </lineage>
</organism>
<reference evidence="1" key="1">
    <citation type="submission" date="2023-03" db="EMBL/GenBank/DDBJ databases">
        <title>Massive genome expansion in bonnet fungi (Mycena s.s.) driven by repeated elements and novel gene families across ecological guilds.</title>
        <authorList>
            <consortium name="Lawrence Berkeley National Laboratory"/>
            <person name="Harder C.B."/>
            <person name="Miyauchi S."/>
            <person name="Viragh M."/>
            <person name="Kuo A."/>
            <person name="Thoen E."/>
            <person name="Andreopoulos B."/>
            <person name="Lu D."/>
            <person name="Skrede I."/>
            <person name="Drula E."/>
            <person name="Henrissat B."/>
            <person name="Morin E."/>
            <person name="Kohler A."/>
            <person name="Barry K."/>
            <person name="LaButti K."/>
            <person name="Morin E."/>
            <person name="Salamov A."/>
            <person name="Lipzen A."/>
            <person name="Mereny Z."/>
            <person name="Hegedus B."/>
            <person name="Baldrian P."/>
            <person name="Stursova M."/>
            <person name="Weitz H."/>
            <person name="Taylor A."/>
            <person name="Grigoriev I.V."/>
            <person name="Nagy L.G."/>
            <person name="Martin F."/>
            <person name="Kauserud H."/>
        </authorList>
    </citation>
    <scope>NUCLEOTIDE SEQUENCE</scope>
    <source>
        <strain evidence="1">CBHHK002</strain>
    </source>
</reference>
<name>A0AAD7ESA1_9AGAR</name>
<comment type="caution">
    <text evidence="1">The sequence shown here is derived from an EMBL/GenBank/DDBJ whole genome shotgun (WGS) entry which is preliminary data.</text>
</comment>
<accession>A0AAD7ESA1</accession>
<dbReference type="AlphaFoldDB" id="A0AAD7ESA1"/>
<gene>
    <name evidence="1" type="ORF">DFH08DRAFT_809281</name>
</gene>